<dbReference type="EMBL" id="BART01029056">
    <property type="protein sequence ID" value="GAG96566.1"/>
    <property type="molecule type" value="Genomic_DNA"/>
</dbReference>
<sequence length="224" mass="24690">GFYSFGVSRLGDYKEGIWKFIFKVNEKEVESVEFSVETIEEEIAEEKTEEETTKEEKKEVLTAPTTRLEIIEGPTFSQAGDNVCYYRVKAHITGSPSPAISFNKDDSNGTWGKNIAQVNLYKSGESFTLEATATNSQGTAKDSIKLSYTCQQSIPVLVINDTGGNLSISLSGPASYNFNIPSGQQNIYVIPGTYNYTVRGCGGAVESGTENLSKSGHEWKWWCQ</sequence>
<gene>
    <name evidence="2" type="ORF">S01H4_51076</name>
</gene>
<dbReference type="AlphaFoldDB" id="X1DJH8"/>
<feature type="non-terminal residue" evidence="2">
    <location>
        <position position="1"/>
    </location>
</feature>
<evidence type="ECO:0000256" key="1">
    <source>
        <dbReference type="SAM" id="Coils"/>
    </source>
</evidence>
<protein>
    <submittedName>
        <fullName evidence="2">Uncharacterized protein</fullName>
    </submittedName>
</protein>
<evidence type="ECO:0000313" key="2">
    <source>
        <dbReference type="EMBL" id="GAG96566.1"/>
    </source>
</evidence>
<keyword evidence="1" id="KW-0175">Coiled coil</keyword>
<accession>X1DJH8</accession>
<proteinExistence type="predicted"/>
<feature type="coiled-coil region" evidence="1">
    <location>
        <begin position="29"/>
        <end position="56"/>
    </location>
</feature>
<name>X1DJH8_9ZZZZ</name>
<organism evidence="2">
    <name type="scientific">marine sediment metagenome</name>
    <dbReference type="NCBI Taxonomy" id="412755"/>
    <lineage>
        <taxon>unclassified sequences</taxon>
        <taxon>metagenomes</taxon>
        <taxon>ecological metagenomes</taxon>
    </lineage>
</organism>
<comment type="caution">
    <text evidence="2">The sequence shown here is derived from an EMBL/GenBank/DDBJ whole genome shotgun (WGS) entry which is preliminary data.</text>
</comment>
<reference evidence="2" key="1">
    <citation type="journal article" date="2014" name="Front. Microbiol.">
        <title>High frequency of phylogenetically diverse reductive dehalogenase-homologous genes in deep subseafloor sedimentary metagenomes.</title>
        <authorList>
            <person name="Kawai M."/>
            <person name="Futagami T."/>
            <person name="Toyoda A."/>
            <person name="Takaki Y."/>
            <person name="Nishi S."/>
            <person name="Hori S."/>
            <person name="Arai W."/>
            <person name="Tsubouchi T."/>
            <person name="Morono Y."/>
            <person name="Uchiyama I."/>
            <person name="Ito T."/>
            <person name="Fujiyama A."/>
            <person name="Inagaki F."/>
            <person name="Takami H."/>
        </authorList>
    </citation>
    <scope>NUCLEOTIDE SEQUENCE</scope>
    <source>
        <strain evidence="2">Expedition CK06-06</strain>
    </source>
</reference>